<evidence type="ECO:0000313" key="5">
    <source>
        <dbReference type="Proteomes" id="UP000538147"/>
    </source>
</evidence>
<keyword evidence="5" id="KW-1185">Reference proteome</keyword>
<dbReference type="InterPro" id="IPR004528">
    <property type="entry name" value="KdsB"/>
</dbReference>
<evidence type="ECO:0000256" key="1">
    <source>
        <dbReference type="ARBA" id="ARBA00022679"/>
    </source>
</evidence>
<dbReference type="InterPro" id="IPR029044">
    <property type="entry name" value="Nucleotide-diphossugar_trans"/>
</dbReference>
<dbReference type="InterPro" id="IPR003329">
    <property type="entry name" value="Cytidylyl_trans"/>
</dbReference>
<dbReference type="RefSeq" id="WP_184200388.1">
    <property type="nucleotide sequence ID" value="NZ_BMOX01000069.1"/>
</dbReference>
<dbReference type="AlphaFoldDB" id="A0A841L794"/>
<dbReference type="EC" id="2.7.7.38" evidence="4"/>
<dbReference type="GO" id="GO:0005829">
    <property type="term" value="C:cytosol"/>
    <property type="evidence" value="ECO:0007669"/>
    <property type="project" value="TreeGrafter"/>
</dbReference>
<dbReference type="PANTHER" id="PTHR42866:SF2">
    <property type="entry name" value="3-DEOXY-MANNO-OCTULOSONATE CYTIDYLYLTRANSFERASE, MITOCHONDRIAL"/>
    <property type="match status" value="1"/>
</dbReference>
<proteinExistence type="predicted"/>
<keyword evidence="3" id="KW-0448">Lipopolysaccharide biosynthesis</keyword>
<keyword evidence="1 4" id="KW-0808">Transferase</keyword>
<dbReference type="NCBIfam" id="NF003952">
    <property type="entry name" value="PRK05450.1-5"/>
    <property type="match status" value="1"/>
</dbReference>
<dbReference type="NCBIfam" id="NF003950">
    <property type="entry name" value="PRK05450.1-3"/>
    <property type="match status" value="1"/>
</dbReference>
<evidence type="ECO:0000313" key="4">
    <source>
        <dbReference type="EMBL" id="MBB6228300.1"/>
    </source>
</evidence>
<evidence type="ECO:0000256" key="2">
    <source>
        <dbReference type="ARBA" id="ARBA00022695"/>
    </source>
</evidence>
<sequence length="269" mass="27986">MPRIAIIIPARFASTRYPGKPLVDLAGPEGRTMALIDWTWAAATAVPGIAEVAVATEDERIADHARARGMAVIMTPAHCSNGTERCAAALQGLAAVPDIVVNLQGDAPLIPPAMVRAVIDMVAADPDLAMATAAVPASPAVLGHLQEDARHGRVGGTTVVCTAQGRALYFSKSIIPHVPAGTEPAAPVLLHVGLYAYRPAALAAYVAAGASPLERQEGLEQLRFLEAGIAPGVAICPAPAWDLIELNNPSDRPLVEAQLRRRAQQAVPA</sequence>
<dbReference type="PANTHER" id="PTHR42866">
    <property type="entry name" value="3-DEOXY-MANNO-OCTULOSONATE CYTIDYLYLTRANSFERASE"/>
    <property type="match status" value="1"/>
</dbReference>
<reference evidence="4 5" key="1">
    <citation type="submission" date="2020-08" db="EMBL/GenBank/DDBJ databases">
        <title>Genomic Encyclopedia of Type Strains, Phase IV (KMG-IV): sequencing the most valuable type-strain genomes for metagenomic binning, comparative biology and taxonomic classification.</title>
        <authorList>
            <person name="Goeker M."/>
        </authorList>
    </citation>
    <scope>NUCLEOTIDE SEQUENCE [LARGE SCALE GENOMIC DNA]</scope>
    <source>
        <strain evidence="4 5">DSM 102189</strain>
    </source>
</reference>
<name>A0A841L794_9SPHN</name>
<dbReference type="CDD" id="cd02517">
    <property type="entry name" value="CMP-KDO-Synthetase"/>
    <property type="match status" value="1"/>
</dbReference>
<dbReference type="SUPFAM" id="SSF53448">
    <property type="entry name" value="Nucleotide-diphospho-sugar transferases"/>
    <property type="match status" value="1"/>
</dbReference>
<gene>
    <name evidence="4" type="ORF">FHS79_002485</name>
</gene>
<dbReference type="EMBL" id="JACIIV010000017">
    <property type="protein sequence ID" value="MBB6228300.1"/>
    <property type="molecule type" value="Genomic_DNA"/>
</dbReference>
<dbReference type="GO" id="GO:0009103">
    <property type="term" value="P:lipopolysaccharide biosynthetic process"/>
    <property type="evidence" value="ECO:0007669"/>
    <property type="project" value="UniProtKB-KW"/>
</dbReference>
<organism evidence="4 5">
    <name type="scientific">Polymorphobacter multimanifer</name>
    <dbReference type="NCBI Taxonomy" id="1070431"/>
    <lineage>
        <taxon>Bacteria</taxon>
        <taxon>Pseudomonadati</taxon>
        <taxon>Pseudomonadota</taxon>
        <taxon>Alphaproteobacteria</taxon>
        <taxon>Sphingomonadales</taxon>
        <taxon>Sphingosinicellaceae</taxon>
        <taxon>Polymorphobacter</taxon>
    </lineage>
</organism>
<dbReference type="GO" id="GO:0008690">
    <property type="term" value="F:3-deoxy-manno-octulosonate cytidylyltransferase activity"/>
    <property type="evidence" value="ECO:0007669"/>
    <property type="project" value="UniProtKB-EC"/>
</dbReference>
<protein>
    <submittedName>
        <fullName evidence="4">3-deoxy-manno-octulosonate cytidylyltransferase (CMP-KDO synthetase)</fullName>
        <ecNumber evidence="4">2.7.7.38</ecNumber>
    </submittedName>
</protein>
<dbReference type="Gene3D" id="3.90.550.10">
    <property type="entry name" value="Spore Coat Polysaccharide Biosynthesis Protein SpsA, Chain A"/>
    <property type="match status" value="1"/>
</dbReference>
<keyword evidence="2 4" id="KW-0548">Nucleotidyltransferase</keyword>
<accession>A0A841L794</accession>
<dbReference type="Pfam" id="PF02348">
    <property type="entry name" value="CTP_transf_3"/>
    <property type="match status" value="1"/>
</dbReference>
<dbReference type="Proteomes" id="UP000538147">
    <property type="component" value="Unassembled WGS sequence"/>
</dbReference>
<evidence type="ECO:0000256" key="3">
    <source>
        <dbReference type="ARBA" id="ARBA00022985"/>
    </source>
</evidence>
<comment type="caution">
    <text evidence="4">The sequence shown here is derived from an EMBL/GenBank/DDBJ whole genome shotgun (WGS) entry which is preliminary data.</text>
</comment>